<gene>
    <name evidence="8" type="ORF">FFZ77_25580</name>
</gene>
<dbReference type="PRINTS" id="PR00400">
    <property type="entry name" value="TETREPRESSOR"/>
</dbReference>
<dbReference type="InterPro" id="IPR050109">
    <property type="entry name" value="HTH-type_TetR-like_transc_reg"/>
</dbReference>
<dbReference type="Proteomes" id="UP000460558">
    <property type="component" value="Unassembled WGS sequence"/>
</dbReference>
<keyword evidence="2" id="KW-0805">Transcription regulation</keyword>
<dbReference type="PROSITE" id="PS50977">
    <property type="entry name" value="HTH_TETR_2"/>
    <property type="match status" value="1"/>
</dbReference>
<evidence type="ECO:0000313" key="9">
    <source>
        <dbReference type="Proteomes" id="UP000460558"/>
    </source>
</evidence>
<dbReference type="EMBL" id="VDEQ01000294">
    <property type="protein sequence ID" value="MQS38835.1"/>
    <property type="molecule type" value="Genomic_DNA"/>
</dbReference>
<feature type="domain" description="HTH tetR-type" evidence="7">
    <location>
        <begin position="75"/>
        <end position="135"/>
    </location>
</feature>
<sequence>MAVEEPGVRDRSCRPGRQAVVDDGVAQVEVSDARTVAVTGGEGHGRRQGGTGGVPAHGQARRVETQGVRLVHHPVQRGVAVVDAALEVLDHQGLDMVTMRAVADRLGVQHNTVRWHVENKRRLLVLMSDAVLAGLDVAALPLPWEDRVRALAHWCRGAILAHRDAARLLAGLATTEPNTYRFADTMIQTLLDAGFSHRTAAWANWTIFYLVLGITHEQQAQSPEAPDRMMEFNDPEYPALSEAASHVAAGTYEERFEFALNMQVVALRVELDRMGDAAT</sequence>
<dbReference type="PRINTS" id="PR00455">
    <property type="entry name" value="HTHTETR"/>
</dbReference>
<dbReference type="InterPro" id="IPR001647">
    <property type="entry name" value="HTH_TetR"/>
</dbReference>
<dbReference type="InterPro" id="IPR036271">
    <property type="entry name" value="Tet_transcr_reg_TetR-rel_C_sf"/>
</dbReference>
<keyword evidence="4" id="KW-0804">Transcription</keyword>
<dbReference type="SUPFAM" id="SSF46689">
    <property type="entry name" value="Homeodomain-like"/>
    <property type="match status" value="1"/>
</dbReference>
<evidence type="ECO:0000256" key="2">
    <source>
        <dbReference type="ARBA" id="ARBA00023015"/>
    </source>
</evidence>
<dbReference type="InterPro" id="IPR009057">
    <property type="entry name" value="Homeodomain-like_sf"/>
</dbReference>
<evidence type="ECO:0000313" key="8">
    <source>
        <dbReference type="EMBL" id="MQS38835.1"/>
    </source>
</evidence>
<keyword evidence="3 5" id="KW-0238">DNA-binding</keyword>
<dbReference type="Gene3D" id="1.10.10.60">
    <property type="entry name" value="Homeodomain-like"/>
    <property type="match status" value="1"/>
</dbReference>
<keyword evidence="9" id="KW-1185">Reference proteome</keyword>
<dbReference type="SUPFAM" id="SSF48498">
    <property type="entry name" value="Tetracyclin repressor-like, C-terminal domain"/>
    <property type="match status" value="1"/>
</dbReference>
<dbReference type="InterPro" id="IPR003012">
    <property type="entry name" value="Tet_transcr_reg_TetR"/>
</dbReference>
<feature type="region of interest" description="Disordered" evidence="6">
    <location>
        <begin position="38"/>
        <end position="57"/>
    </location>
</feature>
<dbReference type="Pfam" id="PF02909">
    <property type="entry name" value="TetR_C_1"/>
    <property type="match status" value="1"/>
</dbReference>
<dbReference type="Pfam" id="PF00440">
    <property type="entry name" value="TetR_N"/>
    <property type="match status" value="1"/>
</dbReference>
<comment type="caution">
    <text evidence="8">The sequence shown here is derived from an EMBL/GenBank/DDBJ whole genome shotgun (WGS) entry which is preliminary data.</text>
</comment>
<proteinExistence type="predicted"/>
<keyword evidence="1" id="KW-0678">Repressor</keyword>
<accession>A0ABW9NZT7</accession>
<dbReference type="InterPro" id="IPR004111">
    <property type="entry name" value="Repressor_TetR_C"/>
</dbReference>
<name>A0ABW9NZT7_9ACTN</name>
<dbReference type="PANTHER" id="PTHR30055">
    <property type="entry name" value="HTH-TYPE TRANSCRIPTIONAL REGULATOR RUTR"/>
    <property type="match status" value="1"/>
</dbReference>
<protein>
    <submittedName>
        <fullName evidence="8">TetR family transcriptional regulator</fullName>
    </submittedName>
</protein>
<evidence type="ECO:0000256" key="3">
    <source>
        <dbReference type="ARBA" id="ARBA00023125"/>
    </source>
</evidence>
<dbReference type="PANTHER" id="PTHR30055:SF151">
    <property type="entry name" value="TRANSCRIPTIONAL REGULATORY PROTEIN"/>
    <property type="match status" value="1"/>
</dbReference>
<evidence type="ECO:0000256" key="1">
    <source>
        <dbReference type="ARBA" id="ARBA00022491"/>
    </source>
</evidence>
<evidence type="ECO:0000256" key="6">
    <source>
        <dbReference type="SAM" id="MobiDB-lite"/>
    </source>
</evidence>
<reference evidence="8 9" key="1">
    <citation type="submission" date="2019-06" db="EMBL/GenBank/DDBJ databases">
        <title>Comparative genomics and metabolomics analyses of clavulanic acid producing Streptomyces species provides insight into specialized metabolism and evolution of beta-lactam biosynthetic gene clusters.</title>
        <authorList>
            <person name="Moore M.A."/>
            <person name="Cruz-Morales P."/>
            <person name="Barona Gomez F."/>
            <person name="Kapil T."/>
        </authorList>
    </citation>
    <scope>NUCLEOTIDE SEQUENCE [LARGE SCALE GENOMIC DNA]</scope>
    <source>
        <strain evidence="8 9">T-272</strain>
    </source>
</reference>
<feature type="DNA-binding region" description="H-T-H motif" evidence="5">
    <location>
        <begin position="98"/>
        <end position="117"/>
    </location>
</feature>
<organism evidence="8 9">
    <name type="scientific">Streptomyces katsurahamanus</name>
    <dbReference type="NCBI Taxonomy" id="2577098"/>
    <lineage>
        <taxon>Bacteria</taxon>
        <taxon>Bacillati</taxon>
        <taxon>Actinomycetota</taxon>
        <taxon>Actinomycetes</taxon>
        <taxon>Kitasatosporales</taxon>
        <taxon>Streptomycetaceae</taxon>
        <taxon>Streptomyces</taxon>
    </lineage>
</organism>
<evidence type="ECO:0000256" key="4">
    <source>
        <dbReference type="ARBA" id="ARBA00023163"/>
    </source>
</evidence>
<evidence type="ECO:0000259" key="7">
    <source>
        <dbReference type="PROSITE" id="PS50977"/>
    </source>
</evidence>
<evidence type="ECO:0000256" key="5">
    <source>
        <dbReference type="PROSITE-ProRule" id="PRU00335"/>
    </source>
</evidence>
<dbReference type="Gene3D" id="1.10.357.10">
    <property type="entry name" value="Tetracycline Repressor, domain 2"/>
    <property type="match status" value="1"/>
</dbReference>